<organism evidence="2 3">
    <name type="scientific">Acer yangbiense</name>
    <dbReference type="NCBI Taxonomy" id="1000413"/>
    <lineage>
        <taxon>Eukaryota</taxon>
        <taxon>Viridiplantae</taxon>
        <taxon>Streptophyta</taxon>
        <taxon>Embryophyta</taxon>
        <taxon>Tracheophyta</taxon>
        <taxon>Spermatophyta</taxon>
        <taxon>Magnoliopsida</taxon>
        <taxon>eudicotyledons</taxon>
        <taxon>Gunneridae</taxon>
        <taxon>Pentapetalae</taxon>
        <taxon>rosids</taxon>
        <taxon>malvids</taxon>
        <taxon>Sapindales</taxon>
        <taxon>Sapindaceae</taxon>
        <taxon>Hippocastanoideae</taxon>
        <taxon>Acereae</taxon>
        <taxon>Acer</taxon>
    </lineage>
</organism>
<accession>A0A5C7IF28</accession>
<feature type="domain" description="Reverse transcriptase Ty1/copia-type" evidence="1">
    <location>
        <begin position="36"/>
        <end position="129"/>
    </location>
</feature>
<evidence type="ECO:0000313" key="2">
    <source>
        <dbReference type="EMBL" id="TXG67026.1"/>
    </source>
</evidence>
<dbReference type="Proteomes" id="UP000323000">
    <property type="component" value="Chromosome 3"/>
</dbReference>
<dbReference type="Pfam" id="PF07727">
    <property type="entry name" value="RVT_2"/>
    <property type="match status" value="1"/>
</dbReference>
<proteinExistence type="predicted"/>
<evidence type="ECO:0000313" key="3">
    <source>
        <dbReference type="Proteomes" id="UP000323000"/>
    </source>
</evidence>
<sequence length="256" mass="29653">MEEDPAQVEQEQVDHDEGINEERVEQQQQCLKDCRVYYHVFKDGMIILLLLYVDDMLIACQDMSRIQKLKMQLSKEFDMKGLGVAQKILGMQIRRDRVAGKIWLSQAKYVQNILERFNMNEVKPVTTPLATHYRLNALQCPTTEKELEEMTKVPYANVVGCLMYAMHTKARYHRIKDWVESKEVTVEKVHIEQNASDYLTKPIQEEALLDLYVSWSKLHIMGIQKATNGVKVKFRSQIPLYGVNNSGANMDHISSS</sequence>
<dbReference type="EMBL" id="VAHF01000003">
    <property type="protein sequence ID" value="TXG67026.1"/>
    <property type="molecule type" value="Genomic_DNA"/>
</dbReference>
<comment type="caution">
    <text evidence="2">The sequence shown here is derived from an EMBL/GenBank/DDBJ whole genome shotgun (WGS) entry which is preliminary data.</text>
</comment>
<gene>
    <name evidence="2" type="ORF">EZV62_008301</name>
</gene>
<dbReference type="InterPro" id="IPR013103">
    <property type="entry name" value="RVT_2"/>
</dbReference>
<protein>
    <recommendedName>
        <fullName evidence="1">Reverse transcriptase Ty1/copia-type domain-containing protein</fullName>
    </recommendedName>
</protein>
<dbReference type="AlphaFoldDB" id="A0A5C7IF28"/>
<keyword evidence="3" id="KW-1185">Reference proteome</keyword>
<dbReference type="OrthoDB" id="1749075at2759"/>
<reference evidence="3" key="1">
    <citation type="journal article" date="2019" name="Gigascience">
        <title>De novo genome assembly of the endangered Acer yangbiense, a plant species with extremely small populations endemic to Yunnan Province, China.</title>
        <authorList>
            <person name="Yang J."/>
            <person name="Wariss H.M."/>
            <person name="Tao L."/>
            <person name="Zhang R."/>
            <person name="Yun Q."/>
            <person name="Hollingsworth P."/>
            <person name="Dao Z."/>
            <person name="Luo G."/>
            <person name="Guo H."/>
            <person name="Ma Y."/>
            <person name="Sun W."/>
        </authorList>
    </citation>
    <scope>NUCLEOTIDE SEQUENCE [LARGE SCALE GENOMIC DNA]</scope>
    <source>
        <strain evidence="3">cv. Malutang</strain>
    </source>
</reference>
<evidence type="ECO:0000259" key="1">
    <source>
        <dbReference type="Pfam" id="PF07727"/>
    </source>
</evidence>
<name>A0A5C7IF28_9ROSI</name>